<gene>
    <name evidence="3" type="ORF">BC936DRAFT_136623</name>
</gene>
<dbReference type="Pfam" id="PF05254">
    <property type="entry name" value="UPF0203"/>
    <property type="match status" value="1"/>
</dbReference>
<dbReference type="GO" id="GO:0045332">
    <property type="term" value="P:phospholipid translocation"/>
    <property type="evidence" value="ECO:0007669"/>
    <property type="project" value="TreeGrafter"/>
</dbReference>
<accession>A0A433CZ75</accession>
<dbReference type="GO" id="GO:0005829">
    <property type="term" value="C:cytosol"/>
    <property type="evidence" value="ECO:0007669"/>
    <property type="project" value="TreeGrafter"/>
</dbReference>
<evidence type="ECO:0000256" key="2">
    <source>
        <dbReference type="ARBA" id="ARBA00023157"/>
    </source>
</evidence>
<dbReference type="PANTHER" id="PTHR46403">
    <property type="entry name" value="TP53-REGULATED INHIBITOR OF APOPTOSIS 1"/>
    <property type="match status" value="1"/>
</dbReference>
<keyword evidence="2" id="KW-1015">Disulfide bond</keyword>
<evidence type="ECO:0000313" key="4">
    <source>
        <dbReference type="Proteomes" id="UP000268093"/>
    </source>
</evidence>
<protein>
    <submittedName>
        <fullName evidence="3">Mitochondrial distribution/morphology family 35/apoptosis</fullName>
    </submittedName>
</protein>
<dbReference type="GO" id="GO:0005634">
    <property type="term" value="C:nucleus"/>
    <property type="evidence" value="ECO:0007669"/>
    <property type="project" value="TreeGrafter"/>
</dbReference>
<evidence type="ECO:0000313" key="3">
    <source>
        <dbReference type="EMBL" id="RUP43861.1"/>
    </source>
</evidence>
<dbReference type="Proteomes" id="UP000268093">
    <property type="component" value="Unassembled WGS sequence"/>
</dbReference>
<keyword evidence="4" id="KW-1185">Reference proteome</keyword>
<organism evidence="3 4">
    <name type="scientific">Jimgerdemannia flammicorona</name>
    <dbReference type="NCBI Taxonomy" id="994334"/>
    <lineage>
        <taxon>Eukaryota</taxon>
        <taxon>Fungi</taxon>
        <taxon>Fungi incertae sedis</taxon>
        <taxon>Mucoromycota</taxon>
        <taxon>Mucoromycotina</taxon>
        <taxon>Endogonomycetes</taxon>
        <taxon>Endogonales</taxon>
        <taxon>Endogonaceae</taxon>
        <taxon>Jimgerdemannia</taxon>
    </lineage>
</organism>
<name>A0A433CZ75_9FUNG</name>
<dbReference type="InterPro" id="IPR007918">
    <property type="entry name" value="MDM35_apoptosis"/>
</dbReference>
<proteinExistence type="inferred from homology"/>
<dbReference type="EMBL" id="RBNI01010150">
    <property type="protein sequence ID" value="RUP43861.1"/>
    <property type="molecule type" value="Genomic_DNA"/>
</dbReference>
<dbReference type="GO" id="GO:0005758">
    <property type="term" value="C:mitochondrial intermembrane space"/>
    <property type="evidence" value="ECO:0007669"/>
    <property type="project" value="TreeGrafter"/>
</dbReference>
<dbReference type="AlphaFoldDB" id="A0A433CZ75"/>
<dbReference type="PROSITE" id="PS51808">
    <property type="entry name" value="CHCH"/>
    <property type="match status" value="1"/>
</dbReference>
<dbReference type="OrthoDB" id="19091at2759"/>
<evidence type="ECO:0000256" key="1">
    <source>
        <dbReference type="ARBA" id="ARBA00006196"/>
    </source>
</evidence>
<reference evidence="3 4" key="1">
    <citation type="journal article" date="2018" name="New Phytol.">
        <title>Phylogenomics of Endogonaceae and evolution of mycorrhizas within Mucoromycota.</title>
        <authorList>
            <person name="Chang Y."/>
            <person name="Desiro A."/>
            <person name="Na H."/>
            <person name="Sandor L."/>
            <person name="Lipzen A."/>
            <person name="Clum A."/>
            <person name="Barry K."/>
            <person name="Grigoriev I.V."/>
            <person name="Martin F.M."/>
            <person name="Stajich J.E."/>
            <person name="Smith M.E."/>
            <person name="Bonito G."/>
            <person name="Spatafora J.W."/>
        </authorList>
    </citation>
    <scope>NUCLEOTIDE SEQUENCE [LARGE SCALE GENOMIC DNA]</scope>
    <source>
        <strain evidence="3 4">GMNB39</strain>
    </source>
</reference>
<dbReference type="GO" id="GO:1990050">
    <property type="term" value="F:phosphatidic acid transfer activity"/>
    <property type="evidence" value="ECO:0007669"/>
    <property type="project" value="TreeGrafter"/>
</dbReference>
<dbReference type="PANTHER" id="PTHR46403:SF1">
    <property type="entry name" value="TP53-REGULATED INHIBITOR OF APOPTOSIS 1"/>
    <property type="match status" value="1"/>
</dbReference>
<sequence length="78" mass="8800">MSSSIGANCTELKARYDSCFNKWYSEKFLKGSTETECEDLLKEYKACVMTIIKEKQIDKLLAEARKESPFPSSSSTSS</sequence>
<comment type="similarity">
    <text evidence="1">Belongs to the TRIAP1/MDM35 family.</text>
</comment>
<comment type="caution">
    <text evidence="3">The sequence shown here is derived from an EMBL/GenBank/DDBJ whole genome shotgun (WGS) entry which is preliminary data.</text>
</comment>